<keyword evidence="1" id="KW-0812">Transmembrane</keyword>
<name>A0ABU9QIB9_9BURK</name>
<sequence length="174" mass="18272">MDHKHLSRTGQKNTSMALVRGTAVVSGALSIIGSAFSHYLASRGHDLVLVDRHRPRLNALAKELTSLSRQAVEVAVVTSGSLLDVAAITEKIRQDASIVLVVDIADEAGDVLLSARQANALIGVLEHGRAITSAAIGKFSAKGDGVSVYRVGVVITSAAGFDDLPGLFRSFELE</sequence>
<feature type="domain" description="NAD-dependent epimerase/dehydratase" evidence="2">
    <location>
        <begin position="24"/>
        <end position="122"/>
    </location>
</feature>
<protein>
    <submittedName>
        <fullName evidence="3">NAD-dependent epimerase/dehydratase family protein</fullName>
    </submittedName>
</protein>
<evidence type="ECO:0000256" key="1">
    <source>
        <dbReference type="SAM" id="Phobius"/>
    </source>
</evidence>
<dbReference type="Proteomes" id="UP001494588">
    <property type="component" value="Unassembled WGS sequence"/>
</dbReference>
<evidence type="ECO:0000313" key="3">
    <source>
        <dbReference type="EMBL" id="MEM5289192.1"/>
    </source>
</evidence>
<dbReference type="SUPFAM" id="SSF51735">
    <property type="entry name" value="NAD(P)-binding Rossmann-fold domains"/>
    <property type="match status" value="1"/>
</dbReference>
<evidence type="ECO:0000313" key="4">
    <source>
        <dbReference type="Proteomes" id="UP001494588"/>
    </source>
</evidence>
<dbReference type="EMBL" id="JAZHGC010000024">
    <property type="protein sequence ID" value="MEM5289192.1"/>
    <property type="molecule type" value="Genomic_DNA"/>
</dbReference>
<dbReference type="Gene3D" id="3.40.50.720">
    <property type="entry name" value="NAD(P)-binding Rossmann-like Domain"/>
    <property type="match status" value="1"/>
</dbReference>
<dbReference type="InterPro" id="IPR001509">
    <property type="entry name" value="Epimerase_deHydtase"/>
</dbReference>
<feature type="transmembrane region" description="Helical" evidence="1">
    <location>
        <begin position="21"/>
        <end position="41"/>
    </location>
</feature>
<keyword evidence="1" id="KW-1133">Transmembrane helix</keyword>
<organism evidence="3 4">
    <name type="scientific">Paraburkholderia sabiae</name>
    <dbReference type="NCBI Taxonomy" id="273251"/>
    <lineage>
        <taxon>Bacteria</taxon>
        <taxon>Pseudomonadati</taxon>
        <taxon>Pseudomonadota</taxon>
        <taxon>Betaproteobacteria</taxon>
        <taxon>Burkholderiales</taxon>
        <taxon>Burkholderiaceae</taxon>
        <taxon>Paraburkholderia</taxon>
    </lineage>
</organism>
<dbReference type="InterPro" id="IPR036291">
    <property type="entry name" value="NAD(P)-bd_dom_sf"/>
</dbReference>
<accession>A0ABU9QIB9</accession>
<keyword evidence="1" id="KW-0472">Membrane</keyword>
<reference evidence="3 4" key="1">
    <citation type="submission" date="2024-01" db="EMBL/GenBank/DDBJ databases">
        <title>The diversity of rhizobia nodulating Mimosa spp. in eleven states of Brazil covering several biomes is determined by host plant, location, and edaphic factors.</title>
        <authorList>
            <person name="Rouws L."/>
            <person name="Barauna A."/>
            <person name="Beukes C."/>
            <person name="De Faria S.M."/>
            <person name="Gross E."/>
            <person name="Dos Reis Junior F.B."/>
            <person name="Simon M."/>
            <person name="Maluk M."/>
            <person name="Odee D.W."/>
            <person name="Kenicer G."/>
            <person name="Young J.P.W."/>
            <person name="Reis V.M."/>
            <person name="Zilli J."/>
            <person name="James E.K."/>
        </authorList>
    </citation>
    <scope>NUCLEOTIDE SEQUENCE [LARGE SCALE GENOMIC DNA]</scope>
    <source>
        <strain evidence="3 4">JPY77</strain>
    </source>
</reference>
<dbReference type="RefSeq" id="WP_201652671.1">
    <property type="nucleotide sequence ID" value="NZ_CAJHCS010000016.1"/>
</dbReference>
<proteinExistence type="predicted"/>
<gene>
    <name evidence="3" type="ORF">V4C55_26010</name>
</gene>
<keyword evidence="4" id="KW-1185">Reference proteome</keyword>
<evidence type="ECO:0000259" key="2">
    <source>
        <dbReference type="Pfam" id="PF01370"/>
    </source>
</evidence>
<comment type="caution">
    <text evidence="3">The sequence shown here is derived from an EMBL/GenBank/DDBJ whole genome shotgun (WGS) entry which is preliminary data.</text>
</comment>
<dbReference type="Pfam" id="PF01370">
    <property type="entry name" value="Epimerase"/>
    <property type="match status" value="1"/>
</dbReference>